<feature type="chain" id="PRO_5022009768" description="FG-GAP repeat protein" evidence="2">
    <location>
        <begin position="19"/>
        <end position="532"/>
    </location>
</feature>
<dbReference type="InterPro" id="IPR028994">
    <property type="entry name" value="Integrin_alpha_N"/>
</dbReference>
<dbReference type="Proteomes" id="UP000316921">
    <property type="component" value="Chromosome"/>
</dbReference>
<dbReference type="KEGG" id="pbap:Pla133_46420"/>
<gene>
    <name evidence="3" type="ORF">Pla133_46420</name>
</gene>
<dbReference type="EMBL" id="CP036287">
    <property type="protein sequence ID" value="QDU69522.1"/>
    <property type="molecule type" value="Genomic_DNA"/>
</dbReference>
<protein>
    <recommendedName>
        <fullName evidence="5">FG-GAP repeat protein</fullName>
    </recommendedName>
</protein>
<dbReference type="AlphaFoldDB" id="A0A518BRB5"/>
<dbReference type="PANTHER" id="PTHR36220:SF1">
    <property type="entry name" value="GAMMA TUBULIN COMPLEX COMPONENT C-TERMINAL DOMAIN-CONTAINING PROTEIN"/>
    <property type="match status" value="1"/>
</dbReference>
<dbReference type="Pfam" id="PF14312">
    <property type="entry name" value="FG-GAP_2"/>
    <property type="match status" value="2"/>
</dbReference>
<dbReference type="PANTHER" id="PTHR36220">
    <property type="entry name" value="UNNAMED PRODUCT"/>
    <property type="match status" value="1"/>
</dbReference>
<dbReference type="RefSeq" id="WP_145069482.1">
    <property type="nucleotide sequence ID" value="NZ_CP036287.1"/>
</dbReference>
<feature type="signal peptide" evidence="2">
    <location>
        <begin position="1"/>
        <end position="18"/>
    </location>
</feature>
<evidence type="ECO:0000256" key="1">
    <source>
        <dbReference type="ARBA" id="ARBA00022729"/>
    </source>
</evidence>
<dbReference type="InterPro" id="IPR013517">
    <property type="entry name" value="FG-GAP"/>
</dbReference>
<dbReference type="Gene3D" id="2.130.10.130">
    <property type="entry name" value="Integrin alpha, N-terminal"/>
    <property type="match status" value="2"/>
</dbReference>
<name>A0A518BRB5_9BACT</name>
<accession>A0A518BRB5</accession>
<evidence type="ECO:0000256" key="2">
    <source>
        <dbReference type="SAM" id="SignalP"/>
    </source>
</evidence>
<dbReference type="SUPFAM" id="SSF101908">
    <property type="entry name" value="Putative isomerase YbhE"/>
    <property type="match status" value="1"/>
</dbReference>
<reference evidence="3 4" key="1">
    <citation type="submission" date="2019-02" db="EMBL/GenBank/DDBJ databases">
        <title>Deep-cultivation of Planctomycetes and their phenomic and genomic characterization uncovers novel biology.</title>
        <authorList>
            <person name="Wiegand S."/>
            <person name="Jogler M."/>
            <person name="Boedeker C."/>
            <person name="Pinto D."/>
            <person name="Vollmers J."/>
            <person name="Rivas-Marin E."/>
            <person name="Kohn T."/>
            <person name="Peeters S.H."/>
            <person name="Heuer A."/>
            <person name="Rast P."/>
            <person name="Oberbeckmann S."/>
            <person name="Bunk B."/>
            <person name="Jeske O."/>
            <person name="Meyerdierks A."/>
            <person name="Storesund J.E."/>
            <person name="Kallscheuer N."/>
            <person name="Luecker S."/>
            <person name="Lage O.M."/>
            <person name="Pohl T."/>
            <person name="Merkel B.J."/>
            <person name="Hornburger P."/>
            <person name="Mueller R.-W."/>
            <person name="Bruemmer F."/>
            <person name="Labrenz M."/>
            <person name="Spormann A.M."/>
            <person name="Op den Camp H."/>
            <person name="Overmann J."/>
            <person name="Amann R."/>
            <person name="Jetten M.S.M."/>
            <person name="Mascher T."/>
            <person name="Medema M.H."/>
            <person name="Devos D.P."/>
            <person name="Kaster A.-K."/>
            <person name="Ovreas L."/>
            <person name="Rohde M."/>
            <person name="Galperin M.Y."/>
            <person name="Jogler C."/>
        </authorList>
    </citation>
    <scope>NUCLEOTIDE SEQUENCE [LARGE SCALE GENOMIC DNA]</scope>
    <source>
        <strain evidence="3 4">Pla133</strain>
    </source>
</reference>
<proteinExistence type="predicted"/>
<evidence type="ECO:0008006" key="5">
    <source>
        <dbReference type="Google" id="ProtNLM"/>
    </source>
</evidence>
<evidence type="ECO:0000313" key="3">
    <source>
        <dbReference type="EMBL" id="QDU69522.1"/>
    </source>
</evidence>
<keyword evidence="4" id="KW-1185">Reference proteome</keyword>
<evidence type="ECO:0000313" key="4">
    <source>
        <dbReference type="Proteomes" id="UP000316921"/>
    </source>
</evidence>
<keyword evidence="1 2" id="KW-0732">Signal</keyword>
<sequence length="532" mass="55083" precursor="true">MKLSIAFVVAVAAPAAGAQVALPTDFITPPSQPNGDYFGGDLDLDGGVLAVGARNDSALVPSAGSASVFERSPGGGWVFAARLDPPSPSNLGFFGSVVAVSGDQVLVASHRDDTVGLDEGAVFVFERQTDGTWPLVQTLLPPDSALTTEFGRAMDATGDRLVIAAQTANYQVSPNLTYLYARQGDGTWAQEHTIVEGRNDVLGVEFSGDGGLLAASWADIDFLSSTETVFVYKREPGGNWTHFSDMTIAAFSPTNDDFGRGLAFLPEAGEQRLFIGAPGYGKGTVFVYRIEPNGQMTQLDTFTGLGSNRFGYEIVATPDRVYVGDPAPELQQVAKGQVYIVERTGPTNWAEALQLAYTPVDPGDGAGFGRSLALDGSELLVGRAGVGPVQATAPGAVARFADVRLLHREIEISVSDGGTQELFLAHGADLGGRPYLVLGTLSGTAPGLPLPGAIHLPLNPDAYTDLTLAGAGPLTGAIGILKLNGRADVTLTLPPASDPALVGLVAHHASVVLGLNQTLAAVGGPAPLTLVP</sequence>
<organism evidence="3 4">
    <name type="scientific">Engelhardtia mirabilis</name>
    <dbReference type="NCBI Taxonomy" id="2528011"/>
    <lineage>
        <taxon>Bacteria</taxon>
        <taxon>Pseudomonadati</taxon>
        <taxon>Planctomycetota</taxon>
        <taxon>Planctomycetia</taxon>
        <taxon>Planctomycetia incertae sedis</taxon>
        <taxon>Engelhardtia</taxon>
    </lineage>
</organism>